<sequence>MVLFALLLMLFGGILLVSRQFREQWFYSDARRGTDLVFTQRLHQTFRSVGGVFMLIGLIIVVINTI</sequence>
<evidence type="ECO:0000313" key="2">
    <source>
        <dbReference type="EMBL" id="KPL85205.1"/>
    </source>
</evidence>
<evidence type="ECO:0000256" key="1">
    <source>
        <dbReference type="SAM" id="Phobius"/>
    </source>
</evidence>
<dbReference type="Proteomes" id="UP000050277">
    <property type="component" value="Unassembled WGS sequence"/>
</dbReference>
<keyword evidence="3" id="KW-1185">Reference proteome</keyword>
<dbReference type="RefSeq" id="WP_054535481.1">
    <property type="nucleotide sequence ID" value="NZ_LGKP01000025.1"/>
</dbReference>
<organism evidence="2 3">
    <name type="scientific">Herpetosiphon geysericola</name>
    <dbReference type="NCBI Taxonomy" id="70996"/>
    <lineage>
        <taxon>Bacteria</taxon>
        <taxon>Bacillati</taxon>
        <taxon>Chloroflexota</taxon>
        <taxon>Chloroflexia</taxon>
        <taxon>Herpetosiphonales</taxon>
        <taxon>Herpetosiphonaceae</taxon>
        <taxon>Herpetosiphon</taxon>
    </lineage>
</organism>
<keyword evidence="1" id="KW-0472">Membrane</keyword>
<protein>
    <submittedName>
        <fullName evidence="2">Uncharacterized protein</fullName>
    </submittedName>
</protein>
<name>A0A0P6YQ87_9CHLR</name>
<feature type="transmembrane region" description="Helical" evidence="1">
    <location>
        <begin position="46"/>
        <end position="63"/>
    </location>
</feature>
<gene>
    <name evidence="2" type="ORF">SE18_16060</name>
</gene>
<dbReference type="OrthoDB" id="9964341at2"/>
<proteinExistence type="predicted"/>
<reference evidence="2 3" key="1">
    <citation type="submission" date="2015-07" db="EMBL/GenBank/DDBJ databases">
        <title>Whole genome sequence of Herpetosiphon geysericola DSM 7119.</title>
        <authorList>
            <person name="Hemp J."/>
            <person name="Ward L.M."/>
            <person name="Pace L.A."/>
            <person name="Fischer W.W."/>
        </authorList>
    </citation>
    <scope>NUCLEOTIDE SEQUENCE [LARGE SCALE GENOMIC DNA]</scope>
    <source>
        <strain evidence="2 3">DSM 7119</strain>
    </source>
</reference>
<accession>A0A0P6YQ87</accession>
<keyword evidence="1" id="KW-0812">Transmembrane</keyword>
<evidence type="ECO:0000313" key="3">
    <source>
        <dbReference type="Proteomes" id="UP000050277"/>
    </source>
</evidence>
<dbReference type="AlphaFoldDB" id="A0A0P6YQ87"/>
<dbReference type="EMBL" id="LGKP01000025">
    <property type="protein sequence ID" value="KPL85205.1"/>
    <property type="molecule type" value="Genomic_DNA"/>
</dbReference>
<comment type="caution">
    <text evidence="2">The sequence shown here is derived from an EMBL/GenBank/DDBJ whole genome shotgun (WGS) entry which is preliminary data.</text>
</comment>
<keyword evidence="1" id="KW-1133">Transmembrane helix</keyword>